<dbReference type="OMA" id="GLELSRX"/>
<dbReference type="EMBL" id="AWWV01012114">
    <property type="protein sequence ID" value="OMO69030.1"/>
    <property type="molecule type" value="Genomic_DNA"/>
</dbReference>
<gene>
    <name evidence="3" type="ORF">CCACVL1_19684</name>
</gene>
<evidence type="ECO:0000256" key="2">
    <source>
        <dbReference type="ARBA" id="ARBA00022676"/>
    </source>
</evidence>
<keyword evidence="3" id="KW-0808">Transferase</keyword>
<sequence length="172" mass="18710">MDVLLDILGVPPVPAKDIMISPLLDRTQKAYEFFYGCSITMSTSAGIITNTFEALEPRVIKAISDGLCVPDAPSAPLYCIGPLIASVDEKKTGGASGGRLAECLTWLDSQPSKSVVYLSFGSLGLFSKEQLTKMALGLERSGQRFLWVVRNPPNEQGEPDLNAFFFFKTKVK</sequence>
<proteinExistence type="inferred from homology"/>
<organism evidence="3 4">
    <name type="scientific">Corchorus capsularis</name>
    <name type="common">Jute</name>
    <dbReference type="NCBI Taxonomy" id="210143"/>
    <lineage>
        <taxon>Eukaryota</taxon>
        <taxon>Viridiplantae</taxon>
        <taxon>Streptophyta</taxon>
        <taxon>Embryophyta</taxon>
        <taxon>Tracheophyta</taxon>
        <taxon>Spermatophyta</taxon>
        <taxon>Magnoliopsida</taxon>
        <taxon>eudicotyledons</taxon>
        <taxon>Gunneridae</taxon>
        <taxon>Pentapetalae</taxon>
        <taxon>rosids</taxon>
        <taxon>malvids</taxon>
        <taxon>Malvales</taxon>
        <taxon>Malvaceae</taxon>
        <taxon>Grewioideae</taxon>
        <taxon>Apeibeae</taxon>
        <taxon>Corchorus</taxon>
    </lineage>
</organism>
<comment type="caution">
    <text evidence="3">The sequence shown here is derived from an EMBL/GenBank/DDBJ whole genome shotgun (WGS) entry which is preliminary data.</text>
</comment>
<accession>A0A1R3HFA9</accession>
<reference evidence="3 4" key="1">
    <citation type="submission" date="2013-09" db="EMBL/GenBank/DDBJ databases">
        <title>Corchorus capsularis genome sequencing.</title>
        <authorList>
            <person name="Alam M."/>
            <person name="Haque M.S."/>
            <person name="Islam M.S."/>
            <person name="Emdad E.M."/>
            <person name="Islam M.M."/>
            <person name="Ahmed B."/>
            <person name="Halim A."/>
            <person name="Hossen Q.M.M."/>
            <person name="Hossain M.Z."/>
            <person name="Ahmed R."/>
            <person name="Khan M.M."/>
            <person name="Islam R."/>
            <person name="Rashid M.M."/>
            <person name="Khan S.A."/>
            <person name="Rahman M.S."/>
            <person name="Alam M."/>
        </authorList>
    </citation>
    <scope>NUCLEOTIDE SEQUENCE [LARGE SCALE GENOMIC DNA]</scope>
    <source>
        <strain evidence="4">cv. CVL-1</strain>
        <tissue evidence="3">Whole seedling</tissue>
    </source>
</reference>
<dbReference type="AlphaFoldDB" id="A0A1R3HFA9"/>
<evidence type="ECO:0000313" key="4">
    <source>
        <dbReference type="Proteomes" id="UP000188268"/>
    </source>
</evidence>
<dbReference type="Gene3D" id="3.40.50.2000">
    <property type="entry name" value="Glycogen Phosphorylase B"/>
    <property type="match status" value="2"/>
</dbReference>
<evidence type="ECO:0000313" key="3">
    <source>
        <dbReference type="EMBL" id="OMO69030.1"/>
    </source>
</evidence>
<dbReference type="GO" id="GO:0035251">
    <property type="term" value="F:UDP-glucosyltransferase activity"/>
    <property type="evidence" value="ECO:0007669"/>
    <property type="project" value="InterPro"/>
</dbReference>
<dbReference type="STRING" id="210143.A0A1R3HFA9"/>
<dbReference type="PANTHER" id="PTHR48048">
    <property type="entry name" value="GLYCOSYLTRANSFERASE"/>
    <property type="match status" value="1"/>
</dbReference>
<dbReference type="OrthoDB" id="5835829at2759"/>
<dbReference type="SUPFAM" id="SSF53756">
    <property type="entry name" value="UDP-Glycosyltransferase/glycogen phosphorylase"/>
    <property type="match status" value="1"/>
</dbReference>
<dbReference type="PANTHER" id="PTHR48048:SF30">
    <property type="entry name" value="GLYCOSYLTRANSFERASE"/>
    <property type="match status" value="1"/>
</dbReference>
<keyword evidence="2" id="KW-0328">Glycosyltransferase</keyword>
<dbReference type="Proteomes" id="UP000188268">
    <property type="component" value="Unassembled WGS sequence"/>
</dbReference>
<evidence type="ECO:0000256" key="1">
    <source>
        <dbReference type="ARBA" id="ARBA00009995"/>
    </source>
</evidence>
<keyword evidence="4" id="KW-1185">Reference proteome</keyword>
<dbReference type="Gramene" id="OMO69030">
    <property type="protein sequence ID" value="OMO69030"/>
    <property type="gene ID" value="CCACVL1_19684"/>
</dbReference>
<name>A0A1R3HFA9_COCAP</name>
<protein>
    <submittedName>
        <fullName evidence="3">UDP-glucuronosyl/UDP-glucosyltransferase</fullName>
    </submittedName>
</protein>
<comment type="similarity">
    <text evidence="1">Belongs to the UDP-glycosyltransferase family.</text>
</comment>
<dbReference type="InterPro" id="IPR050481">
    <property type="entry name" value="UDP-glycosyltransf_plant"/>
</dbReference>